<dbReference type="EMBL" id="SRYR01000004">
    <property type="protein sequence ID" value="TGY42182.1"/>
    <property type="molecule type" value="Genomic_DNA"/>
</dbReference>
<dbReference type="RefSeq" id="WP_136007193.1">
    <property type="nucleotide sequence ID" value="NZ_SRYR01000004.1"/>
</dbReference>
<evidence type="ECO:0000313" key="8">
    <source>
        <dbReference type="EMBL" id="TGY42182.1"/>
    </source>
</evidence>
<reference evidence="8 9" key="1">
    <citation type="submission" date="2019-04" db="EMBL/GenBank/DDBJ databases">
        <title>Microbes associate with the intestines of laboratory mice.</title>
        <authorList>
            <person name="Navarre W."/>
            <person name="Wong E."/>
            <person name="Huang K."/>
            <person name="Tropini C."/>
            <person name="Ng K."/>
            <person name="Yu B."/>
        </authorList>
    </citation>
    <scope>NUCLEOTIDE SEQUENCE [LARGE SCALE GENOMIC DNA]</scope>
    <source>
        <strain evidence="8 9">NM50_B9-20</strain>
    </source>
</reference>
<dbReference type="Proteomes" id="UP000306888">
    <property type="component" value="Unassembled WGS sequence"/>
</dbReference>
<comment type="caution">
    <text evidence="8">The sequence shown here is derived from an EMBL/GenBank/DDBJ whole genome shotgun (WGS) entry which is preliminary data.</text>
</comment>
<dbReference type="PANTHER" id="PTHR34382:SF7">
    <property type="entry name" value="PTS SYSTEM N,N'-DIACETYLCHITOBIOSE-SPECIFIC EIIA COMPONENT"/>
    <property type="match status" value="1"/>
</dbReference>
<name>A0A4S2DKJ7_9CLOT</name>
<dbReference type="CDD" id="cd00215">
    <property type="entry name" value="PTS_IIA_lac"/>
    <property type="match status" value="1"/>
</dbReference>
<evidence type="ECO:0000256" key="4">
    <source>
        <dbReference type="ARBA" id="ARBA00022683"/>
    </source>
</evidence>
<keyword evidence="3" id="KW-0808">Transferase</keyword>
<organism evidence="8 9">
    <name type="scientific">Clostridium sartagoforme</name>
    <dbReference type="NCBI Taxonomy" id="84031"/>
    <lineage>
        <taxon>Bacteria</taxon>
        <taxon>Bacillati</taxon>
        <taxon>Bacillota</taxon>
        <taxon>Clostridia</taxon>
        <taxon>Eubacteriales</taxon>
        <taxon>Clostridiaceae</taxon>
        <taxon>Clostridium</taxon>
    </lineage>
</organism>
<feature type="binding site" evidence="6">
    <location>
        <position position="79"/>
    </location>
    <ligand>
        <name>Mg(2+)</name>
        <dbReference type="ChEBI" id="CHEBI:18420"/>
        <note>ligand shared between all trimeric partners</note>
    </ligand>
</feature>
<dbReference type="Gene3D" id="1.20.58.80">
    <property type="entry name" value="Phosphotransferase system, lactose/cellobiose-type IIA subunit"/>
    <property type="match status" value="1"/>
</dbReference>
<evidence type="ECO:0000256" key="2">
    <source>
        <dbReference type="ARBA" id="ARBA00022597"/>
    </source>
</evidence>
<dbReference type="GO" id="GO:0046872">
    <property type="term" value="F:metal ion binding"/>
    <property type="evidence" value="ECO:0007669"/>
    <property type="project" value="UniProtKB-KW"/>
</dbReference>
<evidence type="ECO:0000256" key="5">
    <source>
        <dbReference type="PIRSR" id="PIRSR000699-1"/>
    </source>
</evidence>
<evidence type="ECO:0000256" key="7">
    <source>
        <dbReference type="PROSITE-ProRule" id="PRU00418"/>
    </source>
</evidence>
<evidence type="ECO:0000256" key="6">
    <source>
        <dbReference type="PIRSR" id="PIRSR000699-2"/>
    </source>
</evidence>
<dbReference type="GO" id="GO:0016740">
    <property type="term" value="F:transferase activity"/>
    <property type="evidence" value="ECO:0007669"/>
    <property type="project" value="UniProtKB-KW"/>
</dbReference>
<feature type="modified residue" description="Phosphohistidine; by HPr" evidence="7">
    <location>
        <position position="76"/>
    </location>
</feature>
<keyword evidence="9" id="KW-1185">Reference proteome</keyword>
<dbReference type="GO" id="GO:0009401">
    <property type="term" value="P:phosphoenolpyruvate-dependent sugar phosphotransferase system"/>
    <property type="evidence" value="ECO:0007669"/>
    <property type="project" value="UniProtKB-KW"/>
</dbReference>
<dbReference type="PIRSF" id="PIRSF000699">
    <property type="entry name" value="PTS_IILac_III"/>
    <property type="match status" value="1"/>
</dbReference>
<sequence>MDNYELICFQMISNVGMAKSNFIEAIREARNGEFEKANALIDEGSKTFNVGHQVHAELLEKMAKGEKIEINLLLIHAEDQLMNAESFRVVAEEMIELYKQVKK</sequence>
<dbReference type="PROSITE" id="PS51095">
    <property type="entry name" value="PTS_EIIA_TYPE_3"/>
    <property type="match status" value="1"/>
</dbReference>
<dbReference type="InterPro" id="IPR036542">
    <property type="entry name" value="PTS_IIA_lac/cel_sf"/>
</dbReference>
<accession>A0A4S2DKJ7</accession>
<evidence type="ECO:0000256" key="3">
    <source>
        <dbReference type="ARBA" id="ARBA00022679"/>
    </source>
</evidence>
<dbReference type="SUPFAM" id="SSF46973">
    <property type="entry name" value="Enzyme IIa from lactose specific PTS, IIa-lac"/>
    <property type="match status" value="1"/>
</dbReference>
<evidence type="ECO:0000313" key="9">
    <source>
        <dbReference type="Proteomes" id="UP000306888"/>
    </source>
</evidence>
<protein>
    <submittedName>
        <fullName evidence="8">PTS lactose/cellobiose transporter subunit IIA</fullName>
    </submittedName>
</protein>
<dbReference type="OrthoDB" id="389577at2"/>
<keyword evidence="6" id="KW-0479">Metal-binding</keyword>
<keyword evidence="4" id="KW-0598">Phosphotransferase system</keyword>
<dbReference type="AlphaFoldDB" id="A0A4S2DKJ7"/>
<keyword evidence="2" id="KW-0762">Sugar transport</keyword>
<proteinExistence type="predicted"/>
<dbReference type="PANTHER" id="PTHR34382">
    <property type="entry name" value="PTS SYSTEM N,N'-DIACETYLCHITOBIOSE-SPECIFIC EIIA COMPONENT"/>
    <property type="match status" value="1"/>
</dbReference>
<keyword evidence="1" id="KW-0813">Transport</keyword>
<evidence type="ECO:0000256" key="1">
    <source>
        <dbReference type="ARBA" id="ARBA00022448"/>
    </source>
</evidence>
<dbReference type="Pfam" id="PF02255">
    <property type="entry name" value="PTS_IIA"/>
    <property type="match status" value="1"/>
</dbReference>
<comment type="cofactor">
    <cofactor evidence="6">
        <name>Mg(2+)</name>
        <dbReference type="ChEBI" id="CHEBI:18420"/>
    </cofactor>
    <text evidence="6">Binds 1 Mg(2+) ion per trimer.</text>
</comment>
<feature type="active site" description="Tele-phosphohistidine intermediate" evidence="5">
    <location>
        <position position="76"/>
    </location>
</feature>
<keyword evidence="6" id="KW-0460">Magnesium</keyword>
<dbReference type="InterPro" id="IPR003188">
    <property type="entry name" value="PTS_IIA_lac/cel"/>
</dbReference>
<gene>
    <name evidence="8" type="ORF">E5347_10635</name>
</gene>